<feature type="domain" description="BESS" evidence="3">
    <location>
        <begin position="193"/>
        <end position="232"/>
    </location>
</feature>
<evidence type="ECO:0000313" key="4">
    <source>
        <dbReference type="EMBL" id="KAK0174251.1"/>
    </source>
</evidence>
<dbReference type="Proteomes" id="UP001168972">
    <property type="component" value="Unassembled WGS sequence"/>
</dbReference>
<keyword evidence="1" id="KW-0539">Nucleus</keyword>
<dbReference type="EMBL" id="JAQQBR010000083">
    <property type="protein sequence ID" value="KAK0174251.1"/>
    <property type="molecule type" value="Genomic_DNA"/>
</dbReference>
<dbReference type="InterPro" id="IPR039353">
    <property type="entry name" value="TF_Adf1"/>
</dbReference>
<sequence>MNETDDLIGEVEKYPCLWDISNENYSNKIQRDLAWEEICKTLCLNWDEISNEEKKKFYDSKRKQWNNVRDGYRKYIIRISNTPKRTSGAVMKKYIYANSLHFLTPVLQNNRQSEESYEIPQEDDEEIEYEISEQGQIEQDYEEDEEEPNSRRTLRKLKSIKRQNTIRRSTKNDVPNQILDIIKWKMNDGVQYQDEESQFLLSFRSDLKSMTKSQKLQFKLGVIHLIQSITETDVDDSSNCLS</sequence>
<dbReference type="SMART" id="SM00595">
    <property type="entry name" value="MADF"/>
    <property type="match status" value="1"/>
</dbReference>
<dbReference type="AlphaFoldDB" id="A0AA39KUM7"/>
<dbReference type="PROSITE" id="PS51031">
    <property type="entry name" value="BESS"/>
    <property type="match status" value="1"/>
</dbReference>
<proteinExistence type="predicted"/>
<evidence type="ECO:0000259" key="2">
    <source>
        <dbReference type="PROSITE" id="PS51029"/>
    </source>
</evidence>
<name>A0AA39KUM7_MICHY</name>
<protein>
    <recommendedName>
        <fullName evidence="6">MADF domain-containing protein</fullName>
    </recommendedName>
</protein>
<accession>A0AA39KUM7</accession>
<organism evidence="4 5">
    <name type="scientific">Microctonus hyperodae</name>
    <name type="common">Parasitoid wasp</name>
    <dbReference type="NCBI Taxonomy" id="165561"/>
    <lineage>
        <taxon>Eukaryota</taxon>
        <taxon>Metazoa</taxon>
        <taxon>Ecdysozoa</taxon>
        <taxon>Arthropoda</taxon>
        <taxon>Hexapoda</taxon>
        <taxon>Insecta</taxon>
        <taxon>Pterygota</taxon>
        <taxon>Neoptera</taxon>
        <taxon>Endopterygota</taxon>
        <taxon>Hymenoptera</taxon>
        <taxon>Apocrita</taxon>
        <taxon>Ichneumonoidea</taxon>
        <taxon>Braconidae</taxon>
        <taxon>Euphorinae</taxon>
        <taxon>Microctonus</taxon>
    </lineage>
</organism>
<dbReference type="GO" id="GO:0005634">
    <property type="term" value="C:nucleus"/>
    <property type="evidence" value="ECO:0007669"/>
    <property type="project" value="UniProtKB-SubCell"/>
</dbReference>
<dbReference type="PANTHER" id="PTHR12243:SF67">
    <property type="entry name" value="COREPRESSOR OF PANGOLIN, ISOFORM A-RELATED"/>
    <property type="match status" value="1"/>
</dbReference>
<evidence type="ECO:0000259" key="3">
    <source>
        <dbReference type="PROSITE" id="PS51031"/>
    </source>
</evidence>
<dbReference type="GO" id="GO:0003677">
    <property type="term" value="F:DNA binding"/>
    <property type="evidence" value="ECO:0007669"/>
    <property type="project" value="InterPro"/>
</dbReference>
<dbReference type="InterPro" id="IPR004210">
    <property type="entry name" value="BESS_motif"/>
</dbReference>
<dbReference type="GO" id="GO:0006357">
    <property type="term" value="P:regulation of transcription by RNA polymerase II"/>
    <property type="evidence" value="ECO:0007669"/>
    <property type="project" value="TreeGrafter"/>
</dbReference>
<comment type="caution">
    <text evidence="4">The sequence shown here is derived from an EMBL/GenBank/DDBJ whole genome shotgun (WGS) entry which is preliminary data.</text>
</comment>
<evidence type="ECO:0000256" key="1">
    <source>
        <dbReference type="PROSITE-ProRule" id="PRU00371"/>
    </source>
</evidence>
<dbReference type="Pfam" id="PF10545">
    <property type="entry name" value="MADF_DNA_bdg"/>
    <property type="match status" value="1"/>
</dbReference>
<evidence type="ECO:0000313" key="5">
    <source>
        <dbReference type="Proteomes" id="UP001168972"/>
    </source>
</evidence>
<keyword evidence="5" id="KW-1185">Reference proteome</keyword>
<evidence type="ECO:0008006" key="6">
    <source>
        <dbReference type="Google" id="ProtNLM"/>
    </source>
</evidence>
<dbReference type="InterPro" id="IPR006578">
    <property type="entry name" value="MADF-dom"/>
</dbReference>
<dbReference type="PANTHER" id="PTHR12243">
    <property type="entry name" value="MADF DOMAIN TRANSCRIPTION FACTOR"/>
    <property type="match status" value="1"/>
</dbReference>
<feature type="domain" description="MADF" evidence="2">
    <location>
        <begin position="6"/>
        <end position="108"/>
    </location>
</feature>
<dbReference type="GO" id="GO:0005667">
    <property type="term" value="C:transcription regulator complex"/>
    <property type="evidence" value="ECO:0007669"/>
    <property type="project" value="TreeGrafter"/>
</dbReference>
<dbReference type="PROSITE" id="PS51029">
    <property type="entry name" value="MADF"/>
    <property type="match status" value="1"/>
</dbReference>
<reference evidence="4" key="1">
    <citation type="journal article" date="2023" name="bioRxiv">
        <title>Scaffold-level genome assemblies of two parasitoid biocontrol wasps reveal the parthenogenesis mechanism and an associated novel virus.</title>
        <authorList>
            <person name="Inwood S."/>
            <person name="Skelly J."/>
            <person name="Guhlin J."/>
            <person name="Harrop T."/>
            <person name="Goldson S."/>
            <person name="Dearden P."/>
        </authorList>
    </citation>
    <scope>NUCLEOTIDE SEQUENCE</scope>
    <source>
        <strain evidence="4">Lincoln</strain>
        <tissue evidence="4">Whole body</tissue>
    </source>
</reference>
<dbReference type="Pfam" id="PF02944">
    <property type="entry name" value="BESS"/>
    <property type="match status" value="1"/>
</dbReference>
<gene>
    <name evidence="4" type="ORF">PV327_011095</name>
</gene>
<comment type="subcellular location">
    <subcellularLocation>
        <location evidence="1">Nucleus</location>
    </subcellularLocation>
</comment>
<reference evidence="4" key="2">
    <citation type="submission" date="2023-03" db="EMBL/GenBank/DDBJ databases">
        <authorList>
            <person name="Inwood S.N."/>
            <person name="Skelly J.G."/>
            <person name="Guhlin J."/>
            <person name="Harrop T.W.R."/>
            <person name="Goldson S.G."/>
            <person name="Dearden P.K."/>
        </authorList>
    </citation>
    <scope>NUCLEOTIDE SEQUENCE</scope>
    <source>
        <strain evidence="4">Lincoln</strain>
        <tissue evidence="4">Whole body</tissue>
    </source>
</reference>